<organism evidence="1 2">
    <name type="scientific">Caerostris darwini</name>
    <dbReference type="NCBI Taxonomy" id="1538125"/>
    <lineage>
        <taxon>Eukaryota</taxon>
        <taxon>Metazoa</taxon>
        <taxon>Ecdysozoa</taxon>
        <taxon>Arthropoda</taxon>
        <taxon>Chelicerata</taxon>
        <taxon>Arachnida</taxon>
        <taxon>Araneae</taxon>
        <taxon>Araneomorphae</taxon>
        <taxon>Entelegynae</taxon>
        <taxon>Araneoidea</taxon>
        <taxon>Araneidae</taxon>
        <taxon>Caerostris</taxon>
    </lineage>
</organism>
<reference evidence="1 2" key="1">
    <citation type="submission" date="2021-06" db="EMBL/GenBank/DDBJ databases">
        <title>Caerostris darwini draft genome.</title>
        <authorList>
            <person name="Kono N."/>
            <person name="Arakawa K."/>
        </authorList>
    </citation>
    <scope>NUCLEOTIDE SEQUENCE [LARGE SCALE GENOMIC DNA]</scope>
</reference>
<keyword evidence="2" id="KW-1185">Reference proteome</keyword>
<dbReference type="EMBL" id="BPLQ01010518">
    <property type="protein sequence ID" value="GIY51362.1"/>
    <property type="molecule type" value="Genomic_DNA"/>
</dbReference>
<evidence type="ECO:0000313" key="1">
    <source>
        <dbReference type="EMBL" id="GIY51362.1"/>
    </source>
</evidence>
<protein>
    <recommendedName>
        <fullName evidence="3">Fumarylacetoacetase</fullName>
    </recommendedName>
</protein>
<gene>
    <name evidence="1" type="ORF">CDAR_69701</name>
</gene>
<dbReference type="Proteomes" id="UP001054837">
    <property type="component" value="Unassembled WGS sequence"/>
</dbReference>
<sequence>MAQCCCWCLYNLEKPFTKMVSKDAMKRATESETFKNQEYLTPSVDVEFILKHHSPDGRRRFFHLVPNLSRKKHIGIEQSGFVREILLSLRIFLLAQGLLGVIWNSLTQPPWLKHVQKPEEPLKKGDVLTTGTL</sequence>
<evidence type="ECO:0008006" key="3">
    <source>
        <dbReference type="Google" id="ProtNLM"/>
    </source>
</evidence>
<evidence type="ECO:0000313" key="2">
    <source>
        <dbReference type="Proteomes" id="UP001054837"/>
    </source>
</evidence>
<comment type="caution">
    <text evidence="1">The sequence shown here is derived from an EMBL/GenBank/DDBJ whole genome shotgun (WGS) entry which is preliminary data.</text>
</comment>
<name>A0AAV4U0V0_9ARAC</name>
<accession>A0AAV4U0V0</accession>
<proteinExistence type="predicted"/>
<dbReference type="AlphaFoldDB" id="A0AAV4U0V0"/>